<dbReference type="Pfam" id="PF09723">
    <property type="entry name" value="Zn_ribbon_8"/>
    <property type="match status" value="1"/>
</dbReference>
<protein>
    <submittedName>
        <fullName evidence="3">Zinc ribbon domain-containing protein</fullName>
    </submittedName>
</protein>
<keyword evidence="4" id="KW-1185">Reference proteome</keyword>
<accession>A0A6N7QNH1</accession>
<evidence type="ECO:0000313" key="4">
    <source>
        <dbReference type="Proteomes" id="UP000433788"/>
    </source>
</evidence>
<gene>
    <name evidence="3" type="ORF">GH984_04410</name>
</gene>
<dbReference type="AlphaFoldDB" id="A0A6N7QNH1"/>
<dbReference type="EMBL" id="WJPP01000002">
    <property type="protein sequence ID" value="MRH77941.1"/>
    <property type="molecule type" value="Genomic_DNA"/>
</dbReference>
<name>A0A6N7QNH1_9GAMM</name>
<proteinExistence type="predicted"/>
<dbReference type="InterPro" id="IPR013429">
    <property type="entry name" value="Regulatory_FmdB_Zinc_ribbon"/>
</dbReference>
<evidence type="ECO:0000256" key="1">
    <source>
        <dbReference type="SAM" id="MobiDB-lite"/>
    </source>
</evidence>
<dbReference type="RefSeq" id="WP_369691956.1">
    <property type="nucleotide sequence ID" value="NZ_WJPP01000002.1"/>
</dbReference>
<dbReference type="PANTHER" id="PTHR34404:SF2">
    <property type="entry name" value="CONSERVED SERINE RICH PROTEIN"/>
    <property type="match status" value="1"/>
</dbReference>
<feature type="domain" description="Putative regulatory protein FmdB zinc ribbon" evidence="2">
    <location>
        <begin position="1"/>
        <end position="42"/>
    </location>
</feature>
<dbReference type="PANTHER" id="PTHR34404">
    <property type="entry name" value="REGULATORY PROTEIN, FMDB FAMILY"/>
    <property type="match status" value="1"/>
</dbReference>
<evidence type="ECO:0000259" key="2">
    <source>
        <dbReference type="SMART" id="SM00834"/>
    </source>
</evidence>
<sequence length="89" mass="9790">MPIYEYVCKSCDHELEAIQGMSDEPLTDCPACGAAALERKISAAAFRLKGGGWYETDFKKDNRRNIAGENKPKADKPAKKADKPAKSDK</sequence>
<dbReference type="Proteomes" id="UP000433788">
    <property type="component" value="Unassembled WGS sequence"/>
</dbReference>
<feature type="region of interest" description="Disordered" evidence="1">
    <location>
        <begin position="59"/>
        <end position="89"/>
    </location>
</feature>
<dbReference type="SMART" id="SM00834">
    <property type="entry name" value="CxxC_CXXC_SSSS"/>
    <property type="match status" value="1"/>
</dbReference>
<evidence type="ECO:0000313" key="3">
    <source>
        <dbReference type="EMBL" id="MRH77941.1"/>
    </source>
</evidence>
<comment type="caution">
    <text evidence="3">The sequence shown here is derived from an EMBL/GenBank/DDBJ whole genome shotgun (WGS) entry which is preliminary data.</text>
</comment>
<reference evidence="3 4" key="1">
    <citation type="submission" date="2019-11" db="EMBL/GenBank/DDBJ databases">
        <authorList>
            <person name="Zhang X.Y."/>
        </authorList>
    </citation>
    <scope>NUCLEOTIDE SEQUENCE [LARGE SCALE GENOMIC DNA]</scope>
    <source>
        <strain evidence="3 4">C176</strain>
    </source>
</reference>
<dbReference type="NCBIfam" id="TIGR02605">
    <property type="entry name" value="CxxC_CxxC_SSSS"/>
    <property type="match status" value="1"/>
</dbReference>
<organism evidence="3 4">
    <name type="scientific">Spiribacter salilacus</name>
    <dbReference type="NCBI Taxonomy" id="2664894"/>
    <lineage>
        <taxon>Bacteria</taxon>
        <taxon>Pseudomonadati</taxon>
        <taxon>Pseudomonadota</taxon>
        <taxon>Gammaproteobacteria</taxon>
        <taxon>Chromatiales</taxon>
        <taxon>Ectothiorhodospiraceae</taxon>
        <taxon>Spiribacter</taxon>
    </lineage>
</organism>